<proteinExistence type="predicted"/>
<dbReference type="EnsemblBacteria" id="AAS95970">
    <property type="protein sequence ID" value="AAS95970"/>
    <property type="gene ID" value="DVU_1492"/>
</dbReference>
<dbReference type="KEGG" id="dvu:DVU_1492"/>
<name>Q72BZ2_NITV2</name>
<keyword evidence="2" id="KW-1185">Reference proteome</keyword>
<gene>
    <name evidence="1" type="ordered locus">DVU_1492</name>
</gene>
<sequence length="193" mass="21067">MRIAPRHGTGPHPVPSVRARSWRLRIGVRGRSGPPSTSSTGPCCRSVWAGWYRKNCALPTWRRSLMHTAALGTTWTGAYALSLKCFPCSWSSGTTRKAVSSRKIIGNRIGCGWKRRGPGGYPGPVGWCQTAHRNAASDKKRDRFMPSAFALRSMRSSTYFGILTLIRTGVVSVPGAWTSCRKDSPAPASFRSA</sequence>
<organism evidence="1 2">
    <name type="scientific">Nitratidesulfovibrio vulgaris (strain ATCC 29579 / DSM 644 / CCUG 34227 / NCIMB 8303 / VKM B-1760 / Hildenborough)</name>
    <name type="common">Desulfovibrio vulgaris</name>
    <dbReference type="NCBI Taxonomy" id="882"/>
    <lineage>
        <taxon>Bacteria</taxon>
        <taxon>Pseudomonadati</taxon>
        <taxon>Thermodesulfobacteriota</taxon>
        <taxon>Desulfovibrionia</taxon>
        <taxon>Desulfovibrionales</taxon>
        <taxon>Desulfovibrionaceae</taxon>
        <taxon>Nitratidesulfovibrio</taxon>
    </lineage>
</organism>
<accession>Q72BZ2</accession>
<evidence type="ECO:0000313" key="2">
    <source>
        <dbReference type="Proteomes" id="UP000002194"/>
    </source>
</evidence>
<reference evidence="1 2" key="1">
    <citation type="journal article" date="2004" name="Nat. Biotechnol.">
        <title>The genome sequence of the anaerobic, sulfate-reducing bacterium Desulfovibrio vulgaris Hildenborough.</title>
        <authorList>
            <person name="Heidelberg J.F."/>
            <person name="Seshadri R."/>
            <person name="Haveman S.A."/>
            <person name="Hemme C.L."/>
            <person name="Paulsen I.T."/>
            <person name="Kolonay J.F."/>
            <person name="Eisen J.A."/>
            <person name="Ward N."/>
            <person name="Methe B."/>
            <person name="Brinkac L.M."/>
            <person name="Daugherty S.C."/>
            <person name="Deboy R.T."/>
            <person name="Dodson R.J."/>
            <person name="Durkin A.S."/>
            <person name="Madupu R."/>
            <person name="Nelson W.C."/>
            <person name="Sullivan S.A."/>
            <person name="Fouts D."/>
            <person name="Haft D.H."/>
            <person name="Selengut J."/>
            <person name="Peterson J.D."/>
            <person name="Davidsen T.M."/>
            <person name="Zafar N."/>
            <person name="Zhou L."/>
            <person name="Radune D."/>
            <person name="Dimitrov G."/>
            <person name="Hance M."/>
            <person name="Tran K."/>
            <person name="Khouri H."/>
            <person name="Gill J."/>
            <person name="Utterback T.R."/>
            <person name="Feldblyum T.V."/>
            <person name="Wall J.D."/>
            <person name="Voordouw G."/>
            <person name="Fraser C.M."/>
        </authorList>
    </citation>
    <scope>NUCLEOTIDE SEQUENCE [LARGE SCALE GENOMIC DNA]</scope>
    <source>
        <strain evidence="2">ATCC 29579 / DSM 644 / NCIMB 8303 / VKM B-1760 / Hildenborough</strain>
    </source>
</reference>
<protein>
    <submittedName>
        <fullName evidence="1">Uncharacterized protein</fullName>
    </submittedName>
</protein>
<dbReference type="Proteomes" id="UP000002194">
    <property type="component" value="Chromosome"/>
</dbReference>
<dbReference type="EMBL" id="AE017285">
    <property type="protein sequence ID" value="AAS95970.1"/>
    <property type="molecule type" value="Genomic_DNA"/>
</dbReference>
<dbReference type="PaxDb" id="882-DVU_1492"/>
<dbReference type="AlphaFoldDB" id="Q72BZ2"/>
<dbReference type="HOGENOM" id="CLU_1406788_0_0_7"/>
<evidence type="ECO:0000313" key="1">
    <source>
        <dbReference type="EMBL" id="AAS95970.1"/>
    </source>
</evidence>
<dbReference type="STRING" id="882.DVU_1492"/>